<dbReference type="RefSeq" id="WP_199753384.1">
    <property type="nucleotide sequence ID" value="NZ_VLKN01000002.1"/>
</dbReference>
<dbReference type="SUPFAM" id="SSF51905">
    <property type="entry name" value="FAD/NAD(P)-binding domain"/>
    <property type="match status" value="1"/>
</dbReference>
<dbReference type="PRINTS" id="PR00419">
    <property type="entry name" value="ADXRDTASE"/>
</dbReference>
<organism evidence="3 4">
    <name type="scientific">Luteimonas cucumeris</name>
    <dbReference type="NCBI Taxonomy" id="985012"/>
    <lineage>
        <taxon>Bacteria</taxon>
        <taxon>Pseudomonadati</taxon>
        <taxon>Pseudomonadota</taxon>
        <taxon>Gammaproteobacteria</taxon>
        <taxon>Lysobacterales</taxon>
        <taxon>Lysobacteraceae</taxon>
        <taxon>Luteimonas</taxon>
    </lineage>
</organism>
<dbReference type="PANTHER" id="PTHR43734:SF4">
    <property type="entry name" value="AMINE OXIDASE DOMAIN-CONTAINING PROTEIN"/>
    <property type="match status" value="1"/>
</dbReference>
<evidence type="ECO:0000259" key="2">
    <source>
        <dbReference type="Pfam" id="PF01593"/>
    </source>
</evidence>
<reference evidence="3 4" key="1">
    <citation type="journal article" date="2015" name="Stand. Genomic Sci.">
        <title>Genomic Encyclopedia of Bacterial and Archaeal Type Strains, Phase III: the genomes of soil and plant-associated and newly described type strains.</title>
        <authorList>
            <person name="Whitman W.B."/>
            <person name="Woyke T."/>
            <person name="Klenk H.P."/>
            <person name="Zhou Y."/>
            <person name="Lilburn T.G."/>
            <person name="Beck B.J."/>
            <person name="De Vos P."/>
            <person name="Vandamme P."/>
            <person name="Eisen J.A."/>
            <person name="Garrity G."/>
            <person name="Hugenholtz P."/>
            <person name="Kyrpides N.C."/>
        </authorList>
    </citation>
    <scope>NUCLEOTIDE SEQUENCE [LARGE SCALE GENOMIC DNA]</scope>
    <source>
        <strain evidence="3 4">CGMCC 1.10821</strain>
    </source>
</reference>
<evidence type="ECO:0000313" key="4">
    <source>
        <dbReference type="Proteomes" id="UP000315167"/>
    </source>
</evidence>
<feature type="domain" description="Amine oxidase" evidence="2">
    <location>
        <begin position="13"/>
        <end position="479"/>
    </location>
</feature>
<dbReference type="PANTHER" id="PTHR43734">
    <property type="entry name" value="PHYTOENE DESATURASE"/>
    <property type="match status" value="1"/>
</dbReference>
<comment type="similarity">
    <text evidence="1">Belongs to the carotenoid/retinoid oxidoreductase family.</text>
</comment>
<protein>
    <submittedName>
        <fullName evidence="3">Phytoene desaturase</fullName>
    </submittedName>
</protein>
<keyword evidence="4" id="KW-1185">Reference proteome</keyword>
<evidence type="ECO:0000313" key="3">
    <source>
        <dbReference type="EMBL" id="TWI04602.1"/>
    </source>
</evidence>
<dbReference type="Pfam" id="PF01593">
    <property type="entry name" value="Amino_oxidase"/>
    <property type="match status" value="1"/>
</dbReference>
<dbReference type="InterPro" id="IPR036188">
    <property type="entry name" value="FAD/NAD-bd_sf"/>
</dbReference>
<dbReference type="GO" id="GO:0016491">
    <property type="term" value="F:oxidoreductase activity"/>
    <property type="evidence" value="ECO:0007669"/>
    <property type="project" value="InterPro"/>
</dbReference>
<dbReference type="AlphaFoldDB" id="A0A562LAA0"/>
<gene>
    <name evidence="3" type="ORF">IP90_00735</name>
</gene>
<dbReference type="Proteomes" id="UP000315167">
    <property type="component" value="Unassembled WGS sequence"/>
</dbReference>
<proteinExistence type="inferred from homology"/>
<evidence type="ECO:0000256" key="1">
    <source>
        <dbReference type="ARBA" id="ARBA00006046"/>
    </source>
</evidence>
<accession>A0A562LAA0</accession>
<dbReference type="Gene3D" id="3.50.50.60">
    <property type="entry name" value="FAD/NAD(P)-binding domain"/>
    <property type="match status" value="2"/>
</dbReference>
<name>A0A562LAA0_9GAMM</name>
<comment type="caution">
    <text evidence="3">The sequence shown here is derived from an EMBL/GenBank/DDBJ whole genome shotgun (WGS) entry which is preliminary data.</text>
</comment>
<dbReference type="EMBL" id="VLKN01000002">
    <property type="protein sequence ID" value="TWI04602.1"/>
    <property type="molecule type" value="Genomic_DNA"/>
</dbReference>
<sequence length="485" mass="51652">MGLKRVAIIGGGVAGLAAGIRLLRQGCDVSIYEARDELGGCCSTTHVDGFTFNNGAMFVAVPRLLDHAFARLRLDRASLVPMRRIGAPQASFLPDGNSIIFGDGGDVRIEGEHAATRTATLQAEIDRSLSRWAPLLRIFTDDLLTQPLSVPRVLGKAWRHLHKLRGNLATELQRSFSDPDARAAIAAVTLYTGLAPERTPVFQIVGFISMLQDGLHLPENGMGAISDALHRSFRELGGKVHVGTRVDRIRIVDGKVRGLVIDDDEVVADAVVSTASGMATFSGLMDPADVPASMQRRVSQAPLSHRALGVQLGLRNTLQTPAHSVNHVPLLEQQHRMLAPQPADSPWLTYTVPTHTLPGLAAAGGSIVEMFAPVDQDLPLAAWDTAAKEAAADAAIAALARYQPLDIAVRRVTSPKDYAERMHLFQGALYGLSPAAGPGQQFLHETPLKGLFLAGQTTYPGFGVATSAFSGIFAADAVIARMSGG</sequence>
<dbReference type="InterPro" id="IPR002937">
    <property type="entry name" value="Amino_oxidase"/>
</dbReference>